<protein>
    <submittedName>
        <fullName evidence="1">Uncharacterized protein</fullName>
    </submittedName>
</protein>
<organism evidence="1 2">
    <name type="scientific">Rotaria sordida</name>
    <dbReference type="NCBI Taxonomy" id="392033"/>
    <lineage>
        <taxon>Eukaryota</taxon>
        <taxon>Metazoa</taxon>
        <taxon>Spiralia</taxon>
        <taxon>Gnathifera</taxon>
        <taxon>Rotifera</taxon>
        <taxon>Eurotatoria</taxon>
        <taxon>Bdelloidea</taxon>
        <taxon>Philodinida</taxon>
        <taxon>Philodinidae</taxon>
        <taxon>Rotaria</taxon>
    </lineage>
</organism>
<proteinExistence type="predicted"/>
<sequence length="56" mass="6629">MEVLIAFIADLSPWSEYSAEEEELVTPGVCFRVKSVEFDRTKNKHFIHLQLRQRFS</sequence>
<evidence type="ECO:0000313" key="2">
    <source>
        <dbReference type="Proteomes" id="UP000663823"/>
    </source>
</evidence>
<evidence type="ECO:0000313" key="1">
    <source>
        <dbReference type="EMBL" id="CAF4253096.1"/>
    </source>
</evidence>
<name>A0A820ESB7_9BILA</name>
<gene>
    <name evidence="1" type="ORF">OTI717_LOCUS40497</name>
</gene>
<reference evidence="1" key="1">
    <citation type="submission" date="2021-02" db="EMBL/GenBank/DDBJ databases">
        <authorList>
            <person name="Nowell W R."/>
        </authorList>
    </citation>
    <scope>NUCLEOTIDE SEQUENCE</scope>
</reference>
<comment type="caution">
    <text evidence="1">The sequence shown here is derived from an EMBL/GenBank/DDBJ whole genome shotgun (WGS) entry which is preliminary data.</text>
</comment>
<feature type="non-terminal residue" evidence="1">
    <location>
        <position position="56"/>
    </location>
</feature>
<dbReference type="SUPFAM" id="SSF56399">
    <property type="entry name" value="ADP-ribosylation"/>
    <property type="match status" value="1"/>
</dbReference>
<accession>A0A820ESB7</accession>
<dbReference type="EMBL" id="CAJOAX010032909">
    <property type="protein sequence ID" value="CAF4253096.1"/>
    <property type="molecule type" value="Genomic_DNA"/>
</dbReference>
<dbReference type="Proteomes" id="UP000663823">
    <property type="component" value="Unassembled WGS sequence"/>
</dbReference>
<dbReference type="AlphaFoldDB" id="A0A820ESB7"/>